<comment type="caution">
    <text evidence="3">The sequence shown here is derived from an EMBL/GenBank/DDBJ whole genome shotgun (WGS) entry which is preliminary data.</text>
</comment>
<protein>
    <recommendedName>
        <fullName evidence="5">Myb/SANT-like DNA-binding domain-containing protein</fullName>
    </recommendedName>
</protein>
<evidence type="ECO:0000256" key="1">
    <source>
        <dbReference type="SAM" id="Coils"/>
    </source>
</evidence>
<dbReference type="Proteomes" id="UP000646827">
    <property type="component" value="Unassembled WGS sequence"/>
</dbReference>
<proteinExistence type="predicted"/>
<feature type="coiled-coil region" evidence="1">
    <location>
        <begin position="264"/>
        <end position="305"/>
    </location>
</feature>
<feature type="compositionally biased region" description="Basic and acidic residues" evidence="2">
    <location>
        <begin position="62"/>
        <end position="73"/>
    </location>
</feature>
<keyword evidence="1" id="KW-0175">Coiled coil</keyword>
<sequence>MASNSNNITFIDETESLARTNSTAIDSVEDIPGFSPTEDPVAEPITNIVIPSQSEPIAASEEQSRRKPTERGDCYLMEETIRVNPFLLKRGGKGTSVREDAWKQIAQRVNQLEQLDGTTGDNRLMQARYAKERITQLRKKAEKQRHVIRFGSGVGGGHDTQLERCYKDLLKMFYDNETLKVQAEQDHNAAALKRYQDEQRVQTAALTGRCVTSSTQKDKRRRRFSDVGQDVNAHESKDSDSFIASFAKLAIKEEKDLELLKKQRQHYIDAARATESRVKQLEQETKELRQELLDLKCELMNQRRTLHVLRDTVHWVITCTQELFNKILNINLQLPPLSY</sequence>
<evidence type="ECO:0000256" key="2">
    <source>
        <dbReference type="SAM" id="MobiDB-lite"/>
    </source>
</evidence>
<organism evidence="3 4">
    <name type="scientific">Circinella minor</name>
    <dbReference type="NCBI Taxonomy" id="1195481"/>
    <lineage>
        <taxon>Eukaryota</taxon>
        <taxon>Fungi</taxon>
        <taxon>Fungi incertae sedis</taxon>
        <taxon>Mucoromycota</taxon>
        <taxon>Mucoromycotina</taxon>
        <taxon>Mucoromycetes</taxon>
        <taxon>Mucorales</taxon>
        <taxon>Lichtheimiaceae</taxon>
        <taxon>Circinella</taxon>
    </lineage>
</organism>
<evidence type="ECO:0000313" key="3">
    <source>
        <dbReference type="EMBL" id="KAG2221585.1"/>
    </source>
</evidence>
<accession>A0A8H7VIB6</accession>
<gene>
    <name evidence="3" type="ORF">INT45_002599</name>
</gene>
<dbReference type="EMBL" id="JAEPRB010000105">
    <property type="protein sequence ID" value="KAG2221585.1"/>
    <property type="molecule type" value="Genomic_DNA"/>
</dbReference>
<keyword evidence="4" id="KW-1185">Reference proteome</keyword>
<evidence type="ECO:0008006" key="5">
    <source>
        <dbReference type="Google" id="ProtNLM"/>
    </source>
</evidence>
<feature type="region of interest" description="Disordered" evidence="2">
    <location>
        <begin position="51"/>
        <end position="73"/>
    </location>
</feature>
<name>A0A8H7VIB6_9FUNG</name>
<evidence type="ECO:0000313" key="4">
    <source>
        <dbReference type="Proteomes" id="UP000646827"/>
    </source>
</evidence>
<reference evidence="3 4" key="1">
    <citation type="submission" date="2020-12" db="EMBL/GenBank/DDBJ databases">
        <title>Metabolic potential, ecology and presence of endohyphal bacteria is reflected in genomic diversity of Mucoromycotina.</title>
        <authorList>
            <person name="Muszewska A."/>
            <person name="Okrasinska A."/>
            <person name="Steczkiewicz K."/>
            <person name="Drgas O."/>
            <person name="Orlowska M."/>
            <person name="Perlinska-Lenart U."/>
            <person name="Aleksandrzak-Piekarczyk T."/>
            <person name="Szatraj K."/>
            <person name="Zielenkiewicz U."/>
            <person name="Pilsyk S."/>
            <person name="Malc E."/>
            <person name="Mieczkowski P."/>
            <person name="Kruszewska J.S."/>
            <person name="Biernat P."/>
            <person name="Pawlowska J."/>
        </authorList>
    </citation>
    <scope>NUCLEOTIDE SEQUENCE [LARGE SCALE GENOMIC DNA]</scope>
    <source>
        <strain evidence="3 4">CBS 142.35</strain>
    </source>
</reference>
<dbReference type="AlphaFoldDB" id="A0A8H7VIB6"/>